<dbReference type="Proteomes" id="UP000054693">
    <property type="component" value="Unassembled WGS sequence"/>
</dbReference>
<name>A0A0W0ZYR4_9GAMM</name>
<evidence type="ECO:0000313" key="5">
    <source>
        <dbReference type="Proteomes" id="UP000054693"/>
    </source>
</evidence>
<reference evidence="4 5" key="1">
    <citation type="submission" date="2015-11" db="EMBL/GenBank/DDBJ databases">
        <title>Genomic analysis of 38 Legionella species identifies large and diverse effector repertoires.</title>
        <authorList>
            <person name="Burstein D."/>
            <person name="Amaro F."/>
            <person name="Zusman T."/>
            <person name="Lifshitz Z."/>
            <person name="Cohen O."/>
            <person name="Gilbert J.A."/>
            <person name="Pupko T."/>
            <person name="Shuman H.A."/>
            <person name="Segal G."/>
        </authorList>
    </citation>
    <scope>NUCLEOTIDE SEQUENCE [LARGE SCALE GENOMIC DNA]</scope>
    <source>
        <strain evidence="4 5">ATCC 49180</strain>
    </source>
</reference>
<gene>
    <name evidence="4" type="ORF">Ltuc_2089</name>
</gene>
<dbReference type="PROSITE" id="PS51186">
    <property type="entry name" value="GNAT"/>
    <property type="match status" value="1"/>
</dbReference>
<dbReference type="EMBL" id="LNZA01000001">
    <property type="protein sequence ID" value="KTD74242.1"/>
    <property type="molecule type" value="Genomic_DNA"/>
</dbReference>
<dbReference type="RefSeq" id="WP_058521210.1">
    <property type="nucleotide sequence ID" value="NZ_CAAAIP010000006.1"/>
</dbReference>
<dbReference type="PATRIC" id="fig|40335.7.peg.2223"/>
<evidence type="ECO:0000256" key="1">
    <source>
        <dbReference type="ARBA" id="ARBA00022679"/>
    </source>
</evidence>
<sequence length="174" mass="20116">MIRNAHINEIKTLNQLIEYSARKLSQEDYTNQEIEGAIHFIFGVDKELIKDQTYYVIEKEGDVIACGGWSKRKTLFGGAQCRARKKGFLNPQTDYAKIRAFFVHPNHARQGLGKMLLEYCEQQALFHGFTKIEMMATLPGVKLYQVCGYQIIESEYFALPDGKKFKMLKMIKHL</sequence>
<dbReference type="OrthoDB" id="7356080at2"/>
<dbReference type="PANTHER" id="PTHR43877">
    <property type="entry name" value="AMINOALKYLPHOSPHONATE N-ACETYLTRANSFERASE-RELATED-RELATED"/>
    <property type="match status" value="1"/>
</dbReference>
<evidence type="ECO:0000313" key="4">
    <source>
        <dbReference type="EMBL" id="KTD74242.1"/>
    </source>
</evidence>
<dbReference type="InterPro" id="IPR016181">
    <property type="entry name" value="Acyl_CoA_acyltransferase"/>
</dbReference>
<dbReference type="AlphaFoldDB" id="A0A0W0ZYR4"/>
<accession>A0A0W0ZYR4</accession>
<dbReference type="Pfam" id="PF00583">
    <property type="entry name" value="Acetyltransf_1"/>
    <property type="match status" value="1"/>
</dbReference>
<proteinExistence type="predicted"/>
<protein>
    <submittedName>
        <fullName evidence="4">GNAT family acetyltransferase</fullName>
    </submittedName>
</protein>
<evidence type="ECO:0000256" key="2">
    <source>
        <dbReference type="ARBA" id="ARBA00023315"/>
    </source>
</evidence>
<dbReference type="SUPFAM" id="SSF55729">
    <property type="entry name" value="Acyl-CoA N-acyltransferases (Nat)"/>
    <property type="match status" value="1"/>
</dbReference>
<dbReference type="Gene3D" id="3.40.630.30">
    <property type="match status" value="1"/>
</dbReference>
<keyword evidence="1 4" id="KW-0808">Transferase</keyword>
<evidence type="ECO:0000259" key="3">
    <source>
        <dbReference type="PROSITE" id="PS51186"/>
    </source>
</evidence>
<dbReference type="CDD" id="cd04301">
    <property type="entry name" value="NAT_SF"/>
    <property type="match status" value="1"/>
</dbReference>
<dbReference type="PANTHER" id="PTHR43877:SF1">
    <property type="entry name" value="ACETYLTRANSFERASE"/>
    <property type="match status" value="1"/>
</dbReference>
<feature type="domain" description="N-acetyltransferase" evidence="3">
    <location>
        <begin position="1"/>
        <end position="172"/>
    </location>
</feature>
<dbReference type="InterPro" id="IPR000182">
    <property type="entry name" value="GNAT_dom"/>
</dbReference>
<organism evidence="4 5">
    <name type="scientific">Legionella tucsonensis</name>
    <dbReference type="NCBI Taxonomy" id="40335"/>
    <lineage>
        <taxon>Bacteria</taxon>
        <taxon>Pseudomonadati</taxon>
        <taxon>Pseudomonadota</taxon>
        <taxon>Gammaproteobacteria</taxon>
        <taxon>Legionellales</taxon>
        <taxon>Legionellaceae</taxon>
        <taxon>Legionella</taxon>
    </lineage>
</organism>
<dbReference type="STRING" id="40335.Ltuc_2089"/>
<keyword evidence="5" id="KW-1185">Reference proteome</keyword>
<keyword evidence="2" id="KW-0012">Acyltransferase</keyword>
<dbReference type="InterPro" id="IPR050832">
    <property type="entry name" value="Bact_Acetyltransf"/>
</dbReference>
<comment type="caution">
    <text evidence="4">The sequence shown here is derived from an EMBL/GenBank/DDBJ whole genome shotgun (WGS) entry which is preliminary data.</text>
</comment>
<dbReference type="GO" id="GO:0016747">
    <property type="term" value="F:acyltransferase activity, transferring groups other than amino-acyl groups"/>
    <property type="evidence" value="ECO:0007669"/>
    <property type="project" value="InterPro"/>
</dbReference>